<evidence type="ECO:0000313" key="2">
    <source>
        <dbReference type="Proteomes" id="UP001162992"/>
    </source>
</evidence>
<dbReference type="Proteomes" id="UP001162992">
    <property type="component" value="Chromosome 5"/>
</dbReference>
<protein>
    <submittedName>
        <fullName evidence="1">Uncharacterized protein</fullName>
    </submittedName>
</protein>
<evidence type="ECO:0000313" key="1">
    <source>
        <dbReference type="EMBL" id="KAJ7554805.1"/>
    </source>
</evidence>
<gene>
    <name evidence="1" type="ORF">O6H91_05G010000</name>
</gene>
<proteinExistence type="predicted"/>
<dbReference type="EMBL" id="CM055096">
    <property type="protein sequence ID" value="KAJ7554805.1"/>
    <property type="molecule type" value="Genomic_DNA"/>
</dbReference>
<accession>A0ACC2DKJ0</accession>
<keyword evidence="2" id="KW-1185">Reference proteome</keyword>
<reference evidence="2" key="1">
    <citation type="journal article" date="2024" name="Proc. Natl. Acad. Sci. U.S.A.">
        <title>Extraordinary preservation of gene collinearity over three hundred million years revealed in homosporous lycophytes.</title>
        <authorList>
            <person name="Li C."/>
            <person name="Wickell D."/>
            <person name="Kuo L.Y."/>
            <person name="Chen X."/>
            <person name="Nie B."/>
            <person name="Liao X."/>
            <person name="Peng D."/>
            <person name="Ji J."/>
            <person name="Jenkins J."/>
            <person name="Williams M."/>
            <person name="Shu S."/>
            <person name="Plott C."/>
            <person name="Barry K."/>
            <person name="Rajasekar S."/>
            <person name="Grimwood J."/>
            <person name="Han X."/>
            <person name="Sun S."/>
            <person name="Hou Z."/>
            <person name="He W."/>
            <person name="Dai G."/>
            <person name="Sun C."/>
            <person name="Schmutz J."/>
            <person name="Leebens-Mack J.H."/>
            <person name="Li F.W."/>
            <person name="Wang L."/>
        </authorList>
    </citation>
    <scope>NUCLEOTIDE SEQUENCE [LARGE SCALE GENOMIC DNA]</scope>
    <source>
        <strain evidence="2">cv. PW_Plant_1</strain>
    </source>
</reference>
<organism evidence="1 2">
    <name type="scientific">Diphasiastrum complanatum</name>
    <name type="common">Issler's clubmoss</name>
    <name type="synonym">Lycopodium complanatum</name>
    <dbReference type="NCBI Taxonomy" id="34168"/>
    <lineage>
        <taxon>Eukaryota</taxon>
        <taxon>Viridiplantae</taxon>
        <taxon>Streptophyta</taxon>
        <taxon>Embryophyta</taxon>
        <taxon>Tracheophyta</taxon>
        <taxon>Lycopodiopsida</taxon>
        <taxon>Lycopodiales</taxon>
        <taxon>Lycopodiaceae</taxon>
        <taxon>Lycopodioideae</taxon>
        <taxon>Diphasiastrum</taxon>
    </lineage>
</organism>
<name>A0ACC2DKJ0_DIPCM</name>
<comment type="caution">
    <text evidence="1">The sequence shown here is derived from an EMBL/GenBank/DDBJ whole genome shotgun (WGS) entry which is preliminary data.</text>
</comment>
<sequence length="169" mass="19363">MDEEYVYLDLEDIFHGAQIPPNCSYTLSIIMQENALCFIIHSSFVKLQYYKDICAVRSTQISVKTDKGLDTMTPILTIGGDLKLIGEYEDVVGSYIIFSEKEEVVEKKEFAEDRSIDQSQAPQQSSADYKSTEKKVEGVCCLQKKIKFRVMDQNRNQLEILKDKETVQP</sequence>